<dbReference type="AlphaFoldDB" id="A0A1H2QD87"/>
<dbReference type="InterPro" id="IPR039424">
    <property type="entry name" value="SBP_5"/>
</dbReference>
<dbReference type="InterPro" id="IPR030678">
    <property type="entry name" value="Peptide/Ni-bd"/>
</dbReference>
<keyword evidence="9" id="KW-1185">Reference proteome</keyword>
<organism evidence="8 9">
    <name type="scientific">Alicyclobacillus hesperidum</name>
    <dbReference type="NCBI Taxonomy" id="89784"/>
    <lineage>
        <taxon>Bacteria</taxon>
        <taxon>Bacillati</taxon>
        <taxon>Bacillota</taxon>
        <taxon>Bacilli</taxon>
        <taxon>Bacillales</taxon>
        <taxon>Alicyclobacillaceae</taxon>
        <taxon>Alicyclobacillus</taxon>
    </lineage>
</organism>
<evidence type="ECO:0000256" key="2">
    <source>
        <dbReference type="ARBA" id="ARBA00005695"/>
    </source>
</evidence>
<dbReference type="GO" id="GO:0030313">
    <property type="term" value="C:cell envelope"/>
    <property type="evidence" value="ECO:0007669"/>
    <property type="project" value="UniProtKB-SubCell"/>
</dbReference>
<reference evidence="8" key="1">
    <citation type="submission" date="2016-10" db="EMBL/GenBank/DDBJ databases">
        <authorList>
            <person name="de Groot N.N."/>
        </authorList>
    </citation>
    <scope>NUCLEOTIDE SEQUENCE [LARGE SCALE GENOMIC DNA]</scope>
    <source>
        <strain evidence="8">DSM 12489</strain>
    </source>
</reference>
<dbReference type="PANTHER" id="PTHR30290">
    <property type="entry name" value="PERIPLASMIC BINDING COMPONENT OF ABC TRANSPORTER"/>
    <property type="match status" value="1"/>
</dbReference>
<evidence type="ECO:0000313" key="8">
    <source>
        <dbReference type="EMBL" id="SDW05207.1"/>
    </source>
</evidence>
<evidence type="ECO:0000259" key="6">
    <source>
        <dbReference type="Pfam" id="PF00496"/>
    </source>
</evidence>
<reference evidence="7" key="3">
    <citation type="submission" date="2023-02" db="EMBL/GenBank/DDBJ databases">
        <title>Proposal of a novel subspecies: Alicyclobacillus hesperidum subspecies aegle.</title>
        <authorList>
            <person name="Goto K."/>
            <person name="Fujii T."/>
            <person name="Yasui K."/>
            <person name="Mochida K."/>
            <person name="Kato-Tanaka Y."/>
            <person name="Morohoshi S."/>
            <person name="An S.Y."/>
            <person name="Kasai H."/>
            <person name="Yokota A."/>
        </authorList>
    </citation>
    <scope>NUCLEOTIDE SEQUENCE</scope>
    <source>
        <strain evidence="7">DSM 12766</strain>
    </source>
</reference>
<comment type="similarity">
    <text evidence="2">Belongs to the bacterial solute-binding protein 5 family.</text>
</comment>
<dbReference type="GO" id="GO:0043190">
    <property type="term" value="C:ATP-binding cassette (ABC) transporter complex"/>
    <property type="evidence" value="ECO:0007669"/>
    <property type="project" value="InterPro"/>
</dbReference>
<evidence type="ECO:0000256" key="5">
    <source>
        <dbReference type="SAM" id="SignalP"/>
    </source>
</evidence>
<dbReference type="STRING" id="89784.SAMN04489725_101212"/>
<comment type="subcellular location">
    <subcellularLocation>
        <location evidence="1">Cell envelope</location>
    </subcellularLocation>
</comment>
<protein>
    <submittedName>
        <fullName evidence="7">Oligopeptide-binding protein OppA</fullName>
    </submittedName>
    <submittedName>
        <fullName evidence="8">Peptide/nickel transport system substrate-binding protein</fullName>
    </submittedName>
</protein>
<feature type="domain" description="Solute-binding protein family 5" evidence="6">
    <location>
        <begin position="110"/>
        <end position="470"/>
    </location>
</feature>
<dbReference type="PANTHER" id="PTHR30290:SF10">
    <property type="entry name" value="PERIPLASMIC OLIGOPEPTIDE-BINDING PROTEIN-RELATED"/>
    <property type="match status" value="1"/>
</dbReference>
<reference evidence="9" key="2">
    <citation type="submission" date="2016-10" db="EMBL/GenBank/DDBJ databases">
        <authorList>
            <person name="Varghese N."/>
        </authorList>
    </citation>
    <scope>NUCLEOTIDE SEQUENCE [LARGE SCALE GENOMIC DNA]</scope>
    <source>
        <strain evidence="9">DSM 12489</strain>
    </source>
</reference>
<dbReference type="RefSeq" id="WP_040290700.1">
    <property type="nucleotide sequence ID" value="NZ_BSRA01000002.1"/>
</dbReference>
<evidence type="ECO:0000256" key="4">
    <source>
        <dbReference type="ARBA" id="ARBA00022729"/>
    </source>
</evidence>
<sequence length="591" mass="64318">MKKQNVAALLALSTALSVATLTGCGAAANNSSPVAPATGNGAGNTTTGPAKIQKGGTLVVALPPSTNITWYLPIENAGNASIYNAQLVTQMYPNVIYINNQYQVDYNNSFADKITYNPAGTVYTISLKKNWKWSDGKPVTANDVVWDYNLIKATDSKNAPAPWPNYNAGSGGVPANVKSVVATNPYTVTITLNKPVNQQWFIYNGIGQLTALPEHAWNKYPNDMNQEIAYLGREATNPSFFTVVDGPFKLVSAKSSQSWTLVPNPTFGGHKSTLDKLIFQYEASSDAEFSALKTGNVNLGYLDLSQYGSKDALTSAGDVITPAYNFGYYFIELNQQKGSPMYAAFSDVKVRQALEYAIDQNTINNEIYHGYAPAQYGPIPATPKTVFLDPKLAKPLFPFNLNKAKQLLESDGWKMQNGVMTKNGQQLKFELMYPTGGESTTQMMELIQQDWKQIGVVVTLKPVQLAEEFGIMNNSSQPGKWAAAAGTGITYGGSYPSGEQLFEPGGLDNFGYNDPTLDKLIAKTTEPSASQAASQQAFFAYEEYVSKQVPVLWNNAVASLSVAAPNVHNATPEYLNPTTEYPLFNYIWMSK</sequence>
<feature type="signal peptide" evidence="5">
    <location>
        <begin position="1"/>
        <end position="19"/>
    </location>
</feature>
<dbReference type="GO" id="GO:1904680">
    <property type="term" value="F:peptide transmembrane transporter activity"/>
    <property type="evidence" value="ECO:0007669"/>
    <property type="project" value="TreeGrafter"/>
</dbReference>
<dbReference type="InterPro" id="IPR000914">
    <property type="entry name" value="SBP_5_dom"/>
</dbReference>
<gene>
    <name evidence="7" type="primary">oppA_1</name>
    <name evidence="7" type="ORF">Heshes_03700</name>
    <name evidence="8" type="ORF">SAMN04489725_101212</name>
</gene>
<feature type="chain" id="PRO_5038904717" evidence="5">
    <location>
        <begin position="20"/>
        <end position="591"/>
    </location>
</feature>
<dbReference type="GO" id="GO:0015833">
    <property type="term" value="P:peptide transport"/>
    <property type="evidence" value="ECO:0007669"/>
    <property type="project" value="TreeGrafter"/>
</dbReference>
<dbReference type="SUPFAM" id="SSF53850">
    <property type="entry name" value="Periplasmic binding protein-like II"/>
    <property type="match status" value="1"/>
</dbReference>
<dbReference type="Proteomes" id="UP000182589">
    <property type="component" value="Unassembled WGS sequence"/>
</dbReference>
<evidence type="ECO:0000256" key="1">
    <source>
        <dbReference type="ARBA" id="ARBA00004196"/>
    </source>
</evidence>
<dbReference type="Proteomes" id="UP001157137">
    <property type="component" value="Unassembled WGS sequence"/>
</dbReference>
<evidence type="ECO:0000313" key="7">
    <source>
        <dbReference type="EMBL" id="GLV12686.1"/>
    </source>
</evidence>
<dbReference type="Pfam" id="PF00496">
    <property type="entry name" value="SBP_bac_5"/>
    <property type="match status" value="1"/>
</dbReference>
<dbReference type="Gene3D" id="3.40.190.10">
    <property type="entry name" value="Periplasmic binding protein-like II"/>
    <property type="match status" value="1"/>
</dbReference>
<dbReference type="Gene3D" id="3.10.105.10">
    <property type="entry name" value="Dipeptide-binding Protein, Domain 3"/>
    <property type="match status" value="1"/>
</dbReference>
<dbReference type="EMBL" id="BSRA01000002">
    <property type="protein sequence ID" value="GLV12686.1"/>
    <property type="molecule type" value="Genomic_DNA"/>
</dbReference>
<keyword evidence="4 5" id="KW-0732">Signal</keyword>
<dbReference type="CDD" id="cd08513">
    <property type="entry name" value="PBP2_thermophilic_Hb8_like"/>
    <property type="match status" value="1"/>
</dbReference>
<proteinExistence type="inferred from homology"/>
<dbReference type="PROSITE" id="PS51257">
    <property type="entry name" value="PROKAR_LIPOPROTEIN"/>
    <property type="match status" value="1"/>
</dbReference>
<dbReference type="EMBL" id="FNOJ01000001">
    <property type="protein sequence ID" value="SDW05207.1"/>
    <property type="molecule type" value="Genomic_DNA"/>
</dbReference>
<dbReference type="GO" id="GO:0042597">
    <property type="term" value="C:periplasmic space"/>
    <property type="evidence" value="ECO:0007669"/>
    <property type="project" value="UniProtKB-ARBA"/>
</dbReference>
<evidence type="ECO:0000313" key="9">
    <source>
        <dbReference type="Proteomes" id="UP000182589"/>
    </source>
</evidence>
<evidence type="ECO:0000256" key="3">
    <source>
        <dbReference type="ARBA" id="ARBA00022448"/>
    </source>
</evidence>
<name>A0A1H2QD87_9BACL</name>
<accession>A0A1H2QD87</accession>
<dbReference type="PIRSF" id="PIRSF002741">
    <property type="entry name" value="MppA"/>
    <property type="match status" value="1"/>
</dbReference>
<keyword evidence="3" id="KW-0813">Transport</keyword>